<dbReference type="InterPro" id="IPR005482">
    <property type="entry name" value="Biotin_COase_C"/>
</dbReference>
<dbReference type="OrthoDB" id="196847at2759"/>
<dbReference type="Pfam" id="PF02785">
    <property type="entry name" value="Biotin_carb_C"/>
    <property type="match status" value="1"/>
</dbReference>
<comment type="subcellular location">
    <subcellularLocation>
        <location evidence="2">Mitochondrion matrix</location>
    </subcellularLocation>
</comment>
<feature type="domain" description="Lipoyl-binding" evidence="10">
    <location>
        <begin position="621"/>
        <end position="699"/>
    </location>
</feature>
<dbReference type="FunFam" id="3.30.1490.20:FF:000003">
    <property type="entry name" value="acetyl-CoA carboxylase isoform X1"/>
    <property type="match status" value="1"/>
</dbReference>
<dbReference type="Pfam" id="PF00289">
    <property type="entry name" value="Biotin_carb_N"/>
    <property type="match status" value="1"/>
</dbReference>
<evidence type="ECO:0000256" key="5">
    <source>
        <dbReference type="ARBA" id="ARBA00022840"/>
    </source>
</evidence>
<accession>A0A161HJ91</accession>
<dbReference type="InterPro" id="IPR005481">
    <property type="entry name" value="BC-like_N"/>
</dbReference>
<keyword evidence="4 9" id="KW-0547">Nucleotide-binding</keyword>
<evidence type="ECO:0000259" key="12">
    <source>
        <dbReference type="PROSITE" id="PS50979"/>
    </source>
</evidence>
<evidence type="ECO:0000259" key="10">
    <source>
        <dbReference type="PROSITE" id="PS50968"/>
    </source>
</evidence>
<comment type="cofactor">
    <cofactor evidence="1">
        <name>biotin</name>
        <dbReference type="ChEBI" id="CHEBI:57586"/>
    </cofactor>
</comment>
<dbReference type="InterPro" id="IPR000089">
    <property type="entry name" value="Biotin_lipoyl"/>
</dbReference>
<keyword evidence="5 9" id="KW-0067">ATP-binding</keyword>
<dbReference type="GO" id="GO:0005759">
    <property type="term" value="C:mitochondrial matrix"/>
    <property type="evidence" value="ECO:0007669"/>
    <property type="project" value="UniProtKB-SubCell"/>
</dbReference>
<sequence>MNRLTSNGVKVAVSRRSARLFSTSGSQKNTTNIIPKPLKSLCVANRGEIVHRVHRTASRLGIKTSSVYTGPDRDLPSSISTPINLSLGSETSGYIDIERVVQTAKKNGCDSIHPGYGFLSENAQFAKRVREEGLVFVGPPQGAIEAMGAKDKSKEIMEAAGVPCVPGYHGSNQDPQFLKEKAGEIGYPVLIKAVLGGGGKGMRIVQSAEEFDQQLNSAKSEAKSSFGDDNVLIEKYITTPRHIEVQVFADKYGNTVALGERDCSVQRRHQKVLEESPAPGISEEIRQSLWEKARLAAKAVAYEGAGTVEFIFDNDTNKFYFMEMNTRLQVEHPVTEMVCGEDLVEWQLLIAAGFPLPKKQEEVQLSGHSFEARIYCEDPFKEFLPSSGKIVHMSLPSTGSPRIDFTFKEGSDISALYDPMIGKLIVHGKDREEALAKMYMALGELEVVGPTTNIEFLRRIVGSTQFGSNNPDGLETGFIPKNRDHLLQIKETPSAVYAQAAVATLLSETSAQGPFSMSPSRGGLSRAIEFRDHRADPESPNVRIDIQQIDDTQFLYSQDGGPQTKVSLARYDPESKALRIEFEDYAQFNNTVVIDPETHTVNVFQDGTQYTLQQPKPEWLAKALGIKEDKHSVIAPMPCAIAKVHVAPGDSVQKDQELVVILSMKMETTIRSPRDGVIKSVTHGVGDIVKQGVALIEFED</sequence>
<dbReference type="KEGG" id="slb:AWJ20_1025"/>
<dbReference type="SUPFAM" id="SSF51246">
    <property type="entry name" value="Rudiment single hybrid motif"/>
    <property type="match status" value="1"/>
</dbReference>
<dbReference type="InterPro" id="IPR016185">
    <property type="entry name" value="PreATP-grasp_dom_sf"/>
</dbReference>
<dbReference type="PROSITE" id="PS50975">
    <property type="entry name" value="ATP_GRASP"/>
    <property type="match status" value="1"/>
</dbReference>
<evidence type="ECO:0000313" key="14">
    <source>
        <dbReference type="Proteomes" id="UP000189580"/>
    </source>
</evidence>
<evidence type="ECO:0000313" key="13">
    <source>
        <dbReference type="EMBL" id="ANB12757.1"/>
    </source>
</evidence>
<dbReference type="Gene3D" id="3.30.470.20">
    <property type="entry name" value="ATP-grasp fold, B domain"/>
    <property type="match status" value="1"/>
</dbReference>
<evidence type="ECO:0000256" key="9">
    <source>
        <dbReference type="PROSITE-ProRule" id="PRU00409"/>
    </source>
</evidence>
<evidence type="ECO:0000256" key="2">
    <source>
        <dbReference type="ARBA" id="ARBA00004305"/>
    </source>
</evidence>
<dbReference type="Proteomes" id="UP000189580">
    <property type="component" value="Chromosome a"/>
</dbReference>
<dbReference type="GO" id="GO:0044281">
    <property type="term" value="P:small molecule metabolic process"/>
    <property type="evidence" value="ECO:0007669"/>
    <property type="project" value="UniProtKB-ARBA"/>
</dbReference>
<dbReference type="SMART" id="SM00878">
    <property type="entry name" value="Biotin_carb_C"/>
    <property type="match status" value="1"/>
</dbReference>
<dbReference type="PROSITE" id="PS50968">
    <property type="entry name" value="BIOTINYL_LIPOYL"/>
    <property type="match status" value="1"/>
</dbReference>
<dbReference type="SUPFAM" id="SSF52440">
    <property type="entry name" value="PreATP-grasp domain"/>
    <property type="match status" value="1"/>
</dbReference>
<evidence type="ECO:0000259" key="11">
    <source>
        <dbReference type="PROSITE" id="PS50975"/>
    </source>
</evidence>
<dbReference type="InterPro" id="IPR011054">
    <property type="entry name" value="Rudment_hybrid_motif"/>
</dbReference>
<evidence type="ECO:0000256" key="3">
    <source>
        <dbReference type="ARBA" id="ARBA00022598"/>
    </source>
</evidence>
<dbReference type="InterPro" id="IPR005479">
    <property type="entry name" value="CPAse_ATP-bd"/>
</dbReference>
<keyword evidence="8" id="KW-0092">Biotin</keyword>
<name>A0A161HJ91_9ASCO</name>
<protein>
    <submittedName>
        <fullName evidence="13">Bifunctional urea carboxylase/allophanate hydrolase</fullName>
    </submittedName>
</protein>
<dbReference type="InterPro" id="IPR011053">
    <property type="entry name" value="Single_hybrid_motif"/>
</dbReference>
<organism evidence="13 14">
    <name type="scientific">Sugiyamaella lignohabitans</name>
    <dbReference type="NCBI Taxonomy" id="796027"/>
    <lineage>
        <taxon>Eukaryota</taxon>
        <taxon>Fungi</taxon>
        <taxon>Dikarya</taxon>
        <taxon>Ascomycota</taxon>
        <taxon>Saccharomycotina</taxon>
        <taxon>Dipodascomycetes</taxon>
        <taxon>Dipodascales</taxon>
        <taxon>Trichomonascaceae</taxon>
        <taxon>Sugiyamaella</taxon>
    </lineage>
</organism>
<dbReference type="SUPFAM" id="SSF56059">
    <property type="entry name" value="Glutathione synthetase ATP-binding domain-like"/>
    <property type="match status" value="1"/>
</dbReference>
<dbReference type="Pfam" id="PF02786">
    <property type="entry name" value="CPSase_L_D2"/>
    <property type="match status" value="1"/>
</dbReference>
<dbReference type="RefSeq" id="XP_018735234.1">
    <property type="nucleotide sequence ID" value="XM_018877875.1"/>
</dbReference>
<dbReference type="GO" id="GO:0004485">
    <property type="term" value="F:methylcrotonoyl-CoA carboxylase activity"/>
    <property type="evidence" value="ECO:0007669"/>
    <property type="project" value="TreeGrafter"/>
</dbReference>
<evidence type="ECO:0000256" key="7">
    <source>
        <dbReference type="ARBA" id="ARBA00023128"/>
    </source>
</evidence>
<dbReference type="PROSITE" id="PS50979">
    <property type="entry name" value="BC"/>
    <property type="match status" value="1"/>
</dbReference>
<keyword evidence="6" id="KW-0809">Transit peptide</keyword>
<evidence type="ECO:0000256" key="6">
    <source>
        <dbReference type="ARBA" id="ARBA00022946"/>
    </source>
</evidence>
<dbReference type="PANTHER" id="PTHR18866">
    <property type="entry name" value="CARBOXYLASE:PYRUVATE/ACETYL-COA/PROPIONYL-COA CARBOXYLASE"/>
    <property type="match status" value="1"/>
</dbReference>
<dbReference type="InterPro" id="IPR011764">
    <property type="entry name" value="Biotin_carboxylation_dom"/>
</dbReference>
<dbReference type="GO" id="GO:0016787">
    <property type="term" value="F:hydrolase activity"/>
    <property type="evidence" value="ECO:0007669"/>
    <property type="project" value="UniProtKB-KW"/>
</dbReference>
<keyword evidence="3" id="KW-0436">Ligase</keyword>
<dbReference type="SUPFAM" id="SSF51230">
    <property type="entry name" value="Single hybrid motif"/>
    <property type="match status" value="1"/>
</dbReference>
<gene>
    <name evidence="13" type="primary">DUR1,2</name>
    <name evidence="13" type="ORF">AWJ20_1025</name>
</gene>
<dbReference type="CDD" id="cd06850">
    <property type="entry name" value="biotinyl_domain"/>
    <property type="match status" value="1"/>
</dbReference>
<dbReference type="GO" id="GO:0046872">
    <property type="term" value="F:metal ion binding"/>
    <property type="evidence" value="ECO:0007669"/>
    <property type="project" value="InterPro"/>
</dbReference>
<dbReference type="PROSITE" id="PS00867">
    <property type="entry name" value="CPSASE_2"/>
    <property type="match status" value="1"/>
</dbReference>
<dbReference type="PANTHER" id="PTHR18866:SF33">
    <property type="entry name" value="METHYLCROTONOYL-COA CARBOXYLASE SUBUNIT ALPHA, MITOCHONDRIAL-RELATED"/>
    <property type="match status" value="1"/>
</dbReference>
<feature type="domain" description="Biotin carboxylation" evidence="12">
    <location>
        <begin position="37"/>
        <end position="481"/>
    </location>
</feature>
<feature type="domain" description="ATP-grasp" evidence="11">
    <location>
        <begin position="154"/>
        <end position="352"/>
    </location>
</feature>
<dbReference type="EMBL" id="CP014501">
    <property type="protein sequence ID" value="ANB12757.1"/>
    <property type="molecule type" value="Genomic_DNA"/>
</dbReference>
<evidence type="ECO:0000256" key="1">
    <source>
        <dbReference type="ARBA" id="ARBA00001953"/>
    </source>
</evidence>
<dbReference type="Pfam" id="PF00364">
    <property type="entry name" value="Biotin_lipoyl"/>
    <property type="match status" value="1"/>
</dbReference>
<dbReference type="Gene3D" id="2.40.50.100">
    <property type="match status" value="1"/>
</dbReference>
<dbReference type="GeneID" id="30032782"/>
<dbReference type="InterPro" id="IPR050856">
    <property type="entry name" value="Biotin_carboxylase_complex"/>
</dbReference>
<dbReference type="GO" id="GO:0005524">
    <property type="term" value="F:ATP binding"/>
    <property type="evidence" value="ECO:0007669"/>
    <property type="project" value="UniProtKB-UniRule"/>
</dbReference>
<dbReference type="FunFam" id="2.40.50.100:FF:000003">
    <property type="entry name" value="Acetyl-CoA carboxylase biotin carboxyl carrier protein"/>
    <property type="match status" value="1"/>
</dbReference>
<keyword evidence="13" id="KW-0378">Hydrolase</keyword>
<dbReference type="InterPro" id="IPR011761">
    <property type="entry name" value="ATP-grasp"/>
</dbReference>
<reference evidence="13 14" key="1">
    <citation type="submission" date="2016-02" db="EMBL/GenBank/DDBJ databases">
        <title>Complete genome sequence and transcriptome regulation of the pentose utilising yeast Sugiyamaella lignohabitans.</title>
        <authorList>
            <person name="Bellasio M."/>
            <person name="Peymann A."/>
            <person name="Valli M."/>
            <person name="Sipitzky M."/>
            <person name="Graf A."/>
            <person name="Sauer M."/>
            <person name="Marx H."/>
            <person name="Mattanovich D."/>
        </authorList>
    </citation>
    <scope>NUCLEOTIDE SEQUENCE [LARGE SCALE GENOMIC DNA]</scope>
    <source>
        <strain evidence="13 14">CBS 10342</strain>
    </source>
</reference>
<keyword evidence="14" id="KW-1185">Reference proteome</keyword>
<keyword evidence="7" id="KW-0496">Mitochondrion</keyword>
<evidence type="ECO:0000256" key="8">
    <source>
        <dbReference type="ARBA" id="ARBA00023267"/>
    </source>
</evidence>
<proteinExistence type="predicted"/>
<dbReference type="AlphaFoldDB" id="A0A161HJ91"/>
<dbReference type="FunFam" id="3.30.470.20:FF:000028">
    <property type="entry name" value="Methylcrotonoyl-CoA carboxylase subunit alpha, mitochondrial"/>
    <property type="match status" value="1"/>
</dbReference>
<evidence type="ECO:0000256" key="4">
    <source>
        <dbReference type="ARBA" id="ARBA00022741"/>
    </source>
</evidence>